<feature type="binding site" evidence="4">
    <location>
        <position position="2"/>
    </location>
    <ligand>
        <name>Ni(2+)</name>
        <dbReference type="ChEBI" id="CHEBI:49786"/>
    </ligand>
</feature>
<dbReference type="KEGG" id="madi:A7U43_19090"/>
<keyword evidence="1 4" id="KW-0533">Nickel</keyword>
<dbReference type="EMBL" id="CP015596">
    <property type="protein sequence ID" value="ANE81109.1"/>
    <property type="molecule type" value="Genomic_DNA"/>
</dbReference>
<evidence type="ECO:0000256" key="1">
    <source>
        <dbReference type="ARBA" id="ARBA00022596"/>
    </source>
</evidence>
<dbReference type="InterPro" id="IPR000688">
    <property type="entry name" value="HypA/HybF"/>
</dbReference>
<sequence>MHELSLCRAIAGVVKSHAAGRPVSVVRVQVGALRQVVPEALAFSWTLLRDFEDLTEAELELDLVPAQVSCRACGAGSQITSRFSVACPPCGSADVEIVRGNEFLVTSIELGDLPGLASTEGVHNG</sequence>
<gene>
    <name evidence="4" type="primary">hypA</name>
    <name evidence="5" type="ORF">A7U43_19090</name>
</gene>
<dbReference type="GO" id="GO:0008270">
    <property type="term" value="F:zinc ion binding"/>
    <property type="evidence" value="ECO:0007669"/>
    <property type="project" value="UniProtKB-UniRule"/>
</dbReference>
<dbReference type="Gene3D" id="3.30.2320.80">
    <property type="match status" value="1"/>
</dbReference>
<evidence type="ECO:0000256" key="4">
    <source>
        <dbReference type="HAMAP-Rule" id="MF_00213"/>
    </source>
</evidence>
<dbReference type="PANTHER" id="PTHR34535:SF3">
    <property type="entry name" value="HYDROGENASE MATURATION FACTOR HYPA"/>
    <property type="match status" value="1"/>
</dbReference>
<evidence type="ECO:0000256" key="3">
    <source>
        <dbReference type="ARBA" id="ARBA00022833"/>
    </source>
</evidence>
<dbReference type="OrthoDB" id="288014at2"/>
<name>A0A172UPB8_9MYCO</name>
<keyword evidence="2 4" id="KW-0479">Metal-binding</keyword>
<proteinExistence type="inferred from homology"/>
<feature type="binding site" evidence="4">
    <location>
        <position position="73"/>
    </location>
    <ligand>
        <name>Zn(2+)</name>
        <dbReference type="ChEBI" id="CHEBI:29105"/>
    </ligand>
</feature>
<feature type="binding site" evidence="4">
    <location>
        <position position="90"/>
    </location>
    <ligand>
        <name>Zn(2+)</name>
        <dbReference type="ChEBI" id="CHEBI:29105"/>
    </ligand>
</feature>
<keyword evidence="6" id="KW-1185">Reference proteome</keyword>
<dbReference type="Proteomes" id="UP000077143">
    <property type="component" value="Chromosome"/>
</dbReference>
<organism evidence="5 6">
    <name type="scientific">Mycobacterium adipatum</name>
    <dbReference type="NCBI Taxonomy" id="1682113"/>
    <lineage>
        <taxon>Bacteria</taxon>
        <taxon>Bacillati</taxon>
        <taxon>Actinomycetota</taxon>
        <taxon>Actinomycetes</taxon>
        <taxon>Mycobacteriales</taxon>
        <taxon>Mycobacteriaceae</taxon>
        <taxon>Mycobacterium</taxon>
    </lineage>
</organism>
<dbReference type="PANTHER" id="PTHR34535">
    <property type="entry name" value="HYDROGENASE MATURATION FACTOR HYPA"/>
    <property type="match status" value="1"/>
</dbReference>
<comment type="similarity">
    <text evidence="4">Belongs to the HypA/HybF family.</text>
</comment>
<keyword evidence="3 4" id="KW-0862">Zinc</keyword>
<evidence type="ECO:0000313" key="5">
    <source>
        <dbReference type="EMBL" id="ANE81109.1"/>
    </source>
</evidence>
<feature type="binding site" evidence="4">
    <location>
        <position position="87"/>
    </location>
    <ligand>
        <name>Zn(2+)</name>
        <dbReference type="ChEBI" id="CHEBI:29105"/>
    </ligand>
</feature>
<feature type="binding site" evidence="4">
    <location>
        <position position="70"/>
    </location>
    <ligand>
        <name>Zn(2+)</name>
        <dbReference type="ChEBI" id="CHEBI:29105"/>
    </ligand>
</feature>
<dbReference type="RefSeq" id="WP_067998415.1">
    <property type="nucleotide sequence ID" value="NZ_CP015596.1"/>
</dbReference>
<comment type="function">
    <text evidence="4">Involved in the maturation of [NiFe] hydrogenases. Required for nickel insertion into the metal center of the hydrogenase.</text>
</comment>
<protein>
    <recommendedName>
        <fullName evidence="4">Hydrogenase maturation factor HypA</fullName>
    </recommendedName>
</protein>
<evidence type="ECO:0000256" key="2">
    <source>
        <dbReference type="ARBA" id="ARBA00022723"/>
    </source>
</evidence>
<dbReference type="STRING" id="1682113.A7U43_19090"/>
<dbReference type="PIRSF" id="PIRSF004761">
    <property type="entry name" value="Hydrgn_mat_HypA"/>
    <property type="match status" value="1"/>
</dbReference>
<dbReference type="GO" id="GO:0051604">
    <property type="term" value="P:protein maturation"/>
    <property type="evidence" value="ECO:0007669"/>
    <property type="project" value="InterPro"/>
</dbReference>
<reference evidence="5 6" key="1">
    <citation type="submission" date="2016-05" db="EMBL/GenBank/DDBJ databases">
        <title>Complete genome sequence of a phthalic acid esters degrading Mycobacterium sp. YC-RL4.</title>
        <authorList>
            <person name="Ren L."/>
            <person name="Fan S."/>
            <person name="Ruth N."/>
            <person name="Jia Y."/>
            <person name="Wang J."/>
            <person name="Qiao C."/>
        </authorList>
    </citation>
    <scope>NUCLEOTIDE SEQUENCE [LARGE SCALE GENOMIC DNA]</scope>
    <source>
        <strain evidence="5 6">YC-RL4</strain>
    </source>
</reference>
<accession>A0A172UPB8</accession>
<dbReference type="Pfam" id="PF01155">
    <property type="entry name" value="HypA"/>
    <property type="match status" value="1"/>
</dbReference>
<dbReference type="AlphaFoldDB" id="A0A172UPB8"/>
<dbReference type="HAMAP" id="MF_00213">
    <property type="entry name" value="HypA_HybF"/>
    <property type="match status" value="1"/>
</dbReference>
<evidence type="ECO:0000313" key="6">
    <source>
        <dbReference type="Proteomes" id="UP000077143"/>
    </source>
</evidence>
<dbReference type="GO" id="GO:0016151">
    <property type="term" value="F:nickel cation binding"/>
    <property type="evidence" value="ECO:0007669"/>
    <property type="project" value="UniProtKB-UniRule"/>
</dbReference>